<comment type="caution">
    <text evidence="2">The sequence shown here is derived from an EMBL/GenBank/DDBJ whole genome shotgun (WGS) entry which is preliminary data.</text>
</comment>
<dbReference type="OrthoDB" id="5828215at2759"/>
<proteinExistence type="predicted"/>
<dbReference type="EMBL" id="CAJEWN010001379">
    <property type="protein sequence ID" value="CAD2196961.1"/>
    <property type="molecule type" value="Genomic_DNA"/>
</dbReference>
<organism evidence="2 3">
    <name type="scientific">Meloidogyne enterolobii</name>
    <name type="common">Root-knot nematode worm</name>
    <name type="synonym">Meloidogyne mayaguensis</name>
    <dbReference type="NCBI Taxonomy" id="390850"/>
    <lineage>
        <taxon>Eukaryota</taxon>
        <taxon>Metazoa</taxon>
        <taxon>Ecdysozoa</taxon>
        <taxon>Nematoda</taxon>
        <taxon>Chromadorea</taxon>
        <taxon>Rhabditida</taxon>
        <taxon>Tylenchina</taxon>
        <taxon>Tylenchomorpha</taxon>
        <taxon>Tylenchoidea</taxon>
        <taxon>Meloidogynidae</taxon>
        <taxon>Meloidogyninae</taxon>
        <taxon>Meloidogyne</taxon>
    </lineage>
</organism>
<evidence type="ECO:0000313" key="2">
    <source>
        <dbReference type="EMBL" id="CAD2196961.1"/>
    </source>
</evidence>
<dbReference type="AlphaFoldDB" id="A0A6V7XCA4"/>
<gene>
    <name evidence="2" type="ORF">MENT_LOCUS50165</name>
</gene>
<evidence type="ECO:0000256" key="1">
    <source>
        <dbReference type="SAM" id="MobiDB-lite"/>
    </source>
</evidence>
<protein>
    <submittedName>
        <fullName evidence="2">Uncharacterized protein</fullName>
    </submittedName>
</protein>
<sequence>MTLPNKNRKRSCQEKTDSDNDSDSRLTTIRNKLTSIGISPSSPNTSDPNIDLISTINLLVNLVIKQSEQINALQTTITNIEKKLQNENPPLSPDDKEKARSIVIVGLSESQGNNDRENFIDDTNKINKIIDSLGIPTNPITTYRMGKPRNDGKGRPIKVVMPTTYHQRLILSRSKSLRNISDFSGVYLRPSQTKEERQHDYELRKECRDKNSKLNVGEPPWKIFKGKIVRAFNQVSLNK</sequence>
<name>A0A6V7XCA4_MELEN</name>
<feature type="compositionally biased region" description="Basic and acidic residues" evidence="1">
    <location>
        <begin position="11"/>
        <end position="24"/>
    </location>
</feature>
<feature type="compositionally biased region" description="Basic residues" evidence="1">
    <location>
        <begin position="1"/>
        <end position="10"/>
    </location>
</feature>
<feature type="region of interest" description="Disordered" evidence="1">
    <location>
        <begin position="1"/>
        <end position="25"/>
    </location>
</feature>
<accession>A0A6V7XCA4</accession>
<evidence type="ECO:0000313" key="3">
    <source>
        <dbReference type="Proteomes" id="UP000580250"/>
    </source>
</evidence>
<reference evidence="2 3" key="1">
    <citation type="submission" date="2020-08" db="EMBL/GenBank/DDBJ databases">
        <authorList>
            <person name="Koutsovoulos G."/>
            <person name="Danchin GJ E."/>
        </authorList>
    </citation>
    <scope>NUCLEOTIDE SEQUENCE [LARGE SCALE GENOMIC DNA]</scope>
</reference>
<dbReference type="Proteomes" id="UP000580250">
    <property type="component" value="Unassembled WGS sequence"/>
</dbReference>